<protein>
    <submittedName>
        <fullName evidence="1">Uncharacterized protein</fullName>
    </submittedName>
</protein>
<keyword evidence="2" id="KW-1185">Reference proteome</keyword>
<evidence type="ECO:0000313" key="2">
    <source>
        <dbReference type="Proteomes" id="UP000314294"/>
    </source>
</evidence>
<dbReference type="Proteomes" id="UP000314294">
    <property type="component" value="Unassembled WGS sequence"/>
</dbReference>
<organism evidence="1 2">
    <name type="scientific">Liparis tanakae</name>
    <name type="common">Tanaka's snailfish</name>
    <dbReference type="NCBI Taxonomy" id="230148"/>
    <lineage>
        <taxon>Eukaryota</taxon>
        <taxon>Metazoa</taxon>
        <taxon>Chordata</taxon>
        <taxon>Craniata</taxon>
        <taxon>Vertebrata</taxon>
        <taxon>Euteleostomi</taxon>
        <taxon>Actinopterygii</taxon>
        <taxon>Neopterygii</taxon>
        <taxon>Teleostei</taxon>
        <taxon>Neoteleostei</taxon>
        <taxon>Acanthomorphata</taxon>
        <taxon>Eupercaria</taxon>
        <taxon>Perciformes</taxon>
        <taxon>Cottioidei</taxon>
        <taxon>Cottales</taxon>
        <taxon>Liparidae</taxon>
        <taxon>Liparis</taxon>
    </lineage>
</organism>
<reference evidence="1 2" key="1">
    <citation type="submission" date="2019-03" db="EMBL/GenBank/DDBJ databases">
        <title>First draft genome of Liparis tanakae, snailfish: a comprehensive survey of snailfish specific genes.</title>
        <authorList>
            <person name="Kim W."/>
            <person name="Song I."/>
            <person name="Jeong J.-H."/>
            <person name="Kim D."/>
            <person name="Kim S."/>
            <person name="Ryu S."/>
            <person name="Song J.Y."/>
            <person name="Lee S.K."/>
        </authorList>
    </citation>
    <scope>NUCLEOTIDE SEQUENCE [LARGE SCALE GENOMIC DNA]</scope>
    <source>
        <tissue evidence="1">Muscle</tissue>
    </source>
</reference>
<dbReference type="AlphaFoldDB" id="A0A4Z2HT32"/>
<accession>A0A4Z2HT32</accession>
<gene>
    <name evidence="1" type="ORF">EYF80_021606</name>
</gene>
<dbReference type="EMBL" id="SRLO01000194">
    <property type="protein sequence ID" value="TNN68123.1"/>
    <property type="molecule type" value="Genomic_DNA"/>
</dbReference>
<evidence type="ECO:0000313" key="1">
    <source>
        <dbReference type="EMBL" id="TNN68123.1"/>
    </source>
</evidence>
<proteinExistence type="predicted"/>
<name>A0A4Z2HT32_9TELE</name>
<comment type="caution">
    <text evidence="1">The sequence shown here is derived from an EMBL/GenBank/DDBJ whole genome shotgun (WGS) entry which is preliminary data.</text>
</comment>
<sequence length="72" mass="8024">MGNVDLPTDLWECNAVELTELQLQALSRVTTRGIHKQPDLLAPGPDTLLNAETQHSSEHYPAFKASQRFGHQ</sequence>